<proteinExistence type="predicted"/>
<dbReference type="AlphaFoldDB" id="A0A2T0WT19"/>
<reference evidence="1 2" key="1">
    <citation type="submission" date="2018-03" db="EMBL/GenBank/DDBJ databases">
        <title>Genomic Encyclopedia of Archaeal and Bacterial Type Strains, Phase II (KMG-II): from individual species to whole genera.</title>
        <authorList>
            <person name="Goeker M."/>
        </authorList>
    </citation>
    <scope>NUCLEOTIDE SEQUENCE [LARGE SCALE GENOMIC DNA]</scope>
    <source>
        <strain evidence="1 2">DSM 27929</strain>
    </source>
</reference>
<name>A0A2T0WT19_9BACT</name>
<protein>
    <submittedName>
        <fullName evidence="1">Uncharacterized protein</fullName>
    </submittedName>
</protein>
<accession>A0A2T0WT19</accession>
<evidence type="ECO:0000313" key="2">
    <source>
        <dbReference type="Proteomes" id="UP000238157"/>
    </source>
</evidence>
<dbReference type="EMBL" id="PVTR01000002">
    <property type="protein sequence ID" value="PRY89845.1"/>
    <property type="molecule type" value="Genomic_DNA"/>
</dbReference>
<sequence>MRNMLIAITQYQKQAKDFLNLLKDYRNNKAGLIVLIALFAFGFQQGAIGQDTDNIHFRGNISVTNNGLSLIPAFSLNAPAAIFELSFGGERLSFDPEMRFAIDGQPWSFILWWRYKIIKSEKFKLHVGAHPAYIFETIMVEDDNGDMVETMKTNRFFAGEISPSYHFNADNKLTFLYLQGRSLGKGPLAINQFVAFGSSHTNLRLSEKFFLNAKPQLFYLKMNEKDGYFASGSFLIGKKDFPISIGSIISKKIISEIEVDNWIWNISLVYSFNNEFVKRSNPVL</sequence>
<evidence type="ECO:0000313" key="1">
    <source>
        <dbReference type="EMBL" id="PRY89845.1"/>
    </source>
</evidence>
<keyword evidence="2" id="KW-1185">Reference proteome</keyword>
<organism evidence="1 2">
    <name type="scientific">Mongoliibacter ruber</name>
    <dbReference type="NCBI Taxonomy" id="1750599"/>
    <lineage>
        <taxon>Bacteria</taxon>
        <taxon>Pseudomonadati</taxon>
        <taxon>Bacteroidota</taxon>
        <taxon>Cytophagia</taxon>
        <taxon>Cytophagales</taxon>
        <taxon>Cyclobacteriaceae</taxon>
        <taxon>Mongoliibacter</taxon>
    </lineage>
</organism>
<dbReference type="Proteomes" id="UP000238157">
    <property type="component" value="Unassembled WGS sequence"/>
</dbReference>
<comment type="caution">
    <text evidence="1">The sequence shown here is derived from an EMBL/GenBank/DDBJ whole genome shotgun (WGS) entry which is preliminary data.</text>
</comment>
<gene>
    <name evidence="1" type="ORF">CLW00_102321</name>
</gene>